<dbReference type="InterPro" id="IPR050598">
    <property type="entry name" value="AminoAcid_Transporter"/>
</dbReference>
<feature type="transmembrane region" description="Helical" evidence="5">
    <location>
        <begin position="378"/>
        <end position="398"/>
    </location>
</feature>
<feature type="transmembrane region" description="Helical" evidence="5">
    <location>
        <begin position="40"/>
        <end position="60"/>
    </location>
</feature>
<feature type="transmembrane region" description="Helical" evidence="5">
    <location>
        <begin position="147"/>
        <end position="165"/>
    </location>
</feature>
<dbReference type="PANTHER" id="PTHR11785">
    <property type="entry name" value="AMINO ACID TRANSPORTER"/>
    <property type="match status" value="1"/>
</dbReference>
<feature type="transmembrane region" description="Helical" evidence="5">
    <location>
        <begin position="445"/>
        <end position="465"/>
    </location>
</feature>
<evidence type="ECO:0000256" key="4">
    <source>
        <dbReference type="ARBA" id="ARBA00023136"/>
    </source>
</evidence>
<feature type="transmembrane region" description="Helical" evidence="5">
    <location>
        <begin position="351"/>
        <end position="372"/>
    </location>
</feature>
<dbReference type="RefSeq" id="WP_161817081.1">
    <property type="nucleotide sequence ID" value="NZ_JAACJS010000002.1"/>
</dbReference>
<keyword evidence="3 5" id="KW-1133">Transmembrane helix</keyword>
<keyword evidence="7" id="KW-1185">Reference proteome</keyword>
<evidence type="ECO:0000313" key="6">
    <source>
        <dbReference type="EMBL" id="NCI48770.1"/>
    </source>
</evidence>
<comment type="caution">
    <text evidence="6">The sequence shown here is derived from an EMBL/GenBank/DDBJ whole genome shotgun (WGS) entry which is preliminary data.</text>
</comment>
<evidence type="ECO:0000256" key="3">
    <source>
        <dbReference type="ARBA" id="ARBA00022989"/>
    </source>
</evidence>
<dbReference type="InterPro" id="IPR002293">
    <property type="entry name" value="AA/rel_permease1"/>
</dbReference>
<keyword evidence="4 5" id="KW-0472">Membrane</keyword>
<organism evidence="6 7">
    <name type="scientific">Sediminibacterium roseum</name>
    <dbReference type="NCBI Taxonomy" id="1978412"/>
    <lineage>
        <taxon>Bacteria</taxon>
        <taxon>Pseudomonadati</taxon>
        <taxon>Bacteroidota</taxon>
        <taxon>Chitinophagia</taxon>
        <taxon>Chitinophagales</taxon>
        <taxon>Chitinophagaceae</taxon>
        <taxon>Sediminibacterium</taxon>
    </lineage>
</organism>
<feature type="transmembrane region" description="Helical" evidence="5">
    <location>
        <begin position="177"/>
        <end position="197"/>
    </location>
</feature>
<comment type="subcellular location">
    <subcellularLocation>
        <location evidence="1">Membrane</location>
        <topology evidence="1">Multi-pass membrane protein</topology>
    </subcellularLocation>
</comment>
<proteinExistence type="predicted"/>
<sequence>MTAFKRTLSLQTTIAIVIGGVIGSGIFMKPALMASQLGSPVLLLSVWVVAGLITLFGALSNAELASMFPQTGGQFVFFQKIYGKGFAFLYGWAAFAVFNTGGNASIAYVCSQYTNYFVALPRFSVSVEHSWVIHLPYIGDLFPLENFGVKTLTILIILVLTFISYRSVQYGSRLQRILTLLKVVAIVLLVAGVFGSGKGSMQHLSQTLPSAPHGWKLVAAYMAAIAGAFWAYDGWNNITFVAGEIKEPQKNIPKSLFAGLLFCIFIYASINLVYIYALPIDALASSSFVASDAALVAWGTLGGSIIALIVILSTAGTTNANVLATARVTFAMGKDNRMFRWAGKVHPNYNTPGNALWLNAAWTVVLILSGSFDMLTDMLIFVSWFFYGMSALGVLILRKKMKDTPRAYRVSGYPVVPVVFVAFTAFFLGTTLVNDIQNYRQDLTPVINALLGILITCIGIPVYLFSGKKNAPVLPD</sequence>
<dbReference type="Pfam" id="PF13520">
    <property type="entry name" value="AA_permease_2"/>
    <property type="match status" value="1"/>
</dbReference>
<name>A0ABW9ZUM1_9BACT</name>
<gene>
    <name evidence="6" type="ORF">GWC95_02475</name>
</gene>
<dbReference type="Proteomes" id="UP000753802">
    <property type="component" value="Unassembled WGS sequence"/>
</dbReference>
<feature type="transmembrane region" description="Helical" evidence="5">
    <location>
        <begin position="217"/>
        <end position="235"/>
    </location>
</feature>
<feature type="transmembrane region" description="Helical" evidence="5">
    <location>
        <begin position="410"/>
        <end position="433"/>
    </location>
</feature>
<evidence type="ECO:0000256" key="2">
    <source>
        <dbReference type="ARBA" id="ARBA00022692"/>
    </source>
</evidence>
<evidence type="ECO:0000256" key="1">
    <source>
        <dbReference type="ARBA" id="ARBA00004141"/>
    </source>
</evidence>
<feature type="transmembrane region" description="Helical" evidence="5">
    <location>
        <begin position="297"/>
        <end position="330"/>
    </location>
</feature>
<dbReference type="EMBL" id="JAACJS010000002">
    <property type="protein sequence ID" value="NCI48770.1"/>
    <property type="molecule type" value="Genomic_DNA"/>
</dbReference>
<feature type="transmembrane region" description="Helical" evidence="5">
    <location>
        <begin position="7"/>
        <end position="28"/>
    </location>
</feature>
<dbReference type="Gene3D" id="1.20.1740.10">
    <property type="entry name" value="Amino acid/polyamine transporter I"/>
    <property type="match status" value="1"/>
</dbReference>
<feature type="transmembrane region" description="Helical" evidence="5">
    <location>
        <begin position="81"/>
        <end position="98"/>
    </location>
</feature>
<reference evidence="6 7" key="1">
    <citation type="submission" date="2020-01" db="EMBL/GenBank/DDBJ databases">
        <title>Genome analysis.</title>
        <authorList>
            <person name="Wu S."/>
            <person name="Wang G."/>
        </authorList>
    </citation>
    <scope>NUCLEOTIDE SEQUENCE [LARGE SCALE GENOMIC DNA]</scope>
    <source>
        <strain evidence="6 7">SYL130</strain>
    </source>
</reference>
<keyword evidence="2 5" id="KW-0812">Transmembrane</keyword>
<feature type="transmembrane region" description="Helical" evidence="5">
    <location>
        <begin position="256"/>
        <end position="277"/>
    </location>
</feature>
<accession>A0ABW9ZUM1</accession>
<protein>
    <submittedName>
        <fullName evidence="6">Amino acid permease</fullName>
    </submittedName>
</protein>
<dbReference type="PANTHER" id="PTHR11785:SF512">
    <property type="entry name" value="SOBREMESA, ISOFORM B"/>
    <property type="match status" value="1"/>
</dbReference>
<evidence type="ECO:0000256" key="5">
    <source>
        <dbReference type="SAM" id="Phobius"/>
    </source>
</evidence>
<dbReference type="PIRSF" id="PIRSF006060">
    <property type="entry name" value="AA_transporter"/>
    <property type="match status" value="1"/>
</dbReference>
<evidence type="ECO:0000313" key="7">
    <source>
        <dbReference type="Proteomes" id="UP000753802"/>
    </source>
</evidence>